<feature type="transmembrane region" description="Helical" evidence="6">
    <location>
        <begin position="122"/>
        <end position="138"/>
    </location>
</feature>
<evidence type="ECO:0000256" key="5">
    <source>
        <dbReference type="ARBA" id="ARBA00023136"/>
    </source>
</evidence>
<protein>
    <submittedName>
        <fullName evidence="8">DMT family transporter</fullName>
    </submittedName>
</protein>
<evidence type="ECO:0000256" key="6">
    <source>
        <dbReference type="SAM" id="Phobius"/>
    </source>
</evidence>
<feature type="transmembrane region" description="Helical" evidence="6">
    <location>
        <begin position="7"/>
        <end position="25"/>
    </location>
</feature>
<organism evidence="8 9">
    <name type="scientific">Seohaeicola nanhaiensis</name>
    <dbReference type="NCBI Taxonomy" id="1387282"/>
    <lineage>
        <taxon>Bacteria</taxon>
        <taxon>Pseudomonadati</taxon>
        <taxon>Pseudomonadota</taxon>
        <taxon>Alphaproteobacteria</taxon>
        <taxon>Rhodobacterales</taxon>
        <taxon>Roseobacteraceae</taxon>
        <taxon>Seohaeicola</taxon>
    </lineage>
</organism>
<keyword evidence="9" id="KW-1185">Reference proteome</keyword>
<comment type="caution">
    <text evidence="8">The sequence shown here is derived from an EMBL/GenBank/DDBJ whole genome shotgun (WGS) entry which is preliminary data.</text>
</comment>
<comment type="subcellular location">
    <subcellularLocation>
        <location evidence="1">Membrane</location>
        <topology evidence="1">Multi-pass membrane protein</topology>
    </subcellularLocation>
</comment>
<dbReference type="Pfam" id="PF00892">
    <property type="entry name" value="EamA"/>
    <property type="match status" value="2"/>
</dbReference>
<feature type="domain" description="EamA" evidence="7">
    <location>
        <begin position="147"/>
        <end position="278"/>
    </location>
</feature>
<feature type="domain" description="EamA" evidence="7">
    <location>
        <begin position="6"/>
        <end position="138"/>
    </location>
</feature>
<feature type="transmembrane region" description="Helical" evidence="6">
    <location>
        <begin position="93"/>
        <end position="115"/>
    </location>
</feature>
<sequence length="289" mass="31469">MSPTLRAALWMMGAIVSFTSMAVAGREAGITLDTFEIMMYRSLVGFVIVSAVLTATRRWSVVPTRRIGLHMLRNAVHFTGQNLWFFAITVAPLAQVFALEFTMPLWVIVLSPLVLGERMTPMRAFSALVGFIGILIVARPTPDTLSIGIVAAASAAIFFAITTMSTKRLTRTDSIGCIMFWLTFLQLILGLVCAGYDGDIALPDATALPFVIVIALAGLIAHFCFANALDIAPASVVAPFDFVRLPTVAIVAWLLYKEQIDLWVIVGAVLIFGANYLNVLVETRRNRVA</sequence>
<keyword evidence="3 6" id="KW-0812">Transmembrane</keyword>
<keyword evidence="5 6" id="KW-0472">Membrane</keyword>
<feature type="transmembrane region" description="Helical" evidence="6">
    <location>
        <begin position="175"/>
        <end position="196"/>
    </location>
</feature>
<accession>A0ABV9KPY9</accession>
<keyword evidence="4 6" id="KW-1133">Transmembrane helix</keyword>
<dbReference type="InterPro" id="IPR000620">
    <property type="entry name" value="EamA_dom"/>
</dbReference>
<dbReference type="EMBL" id="JBHSGI010000034">
    <property type="protein sequence ID" value="MFC4671736.1"/>
    <property type="molecule type" value="Genomic_DNA"/>
</dbReference>
<feature type="transmembrane region" description="Helical" evidence="6">
    <location>
        <begin position="37"/>
        <end position="55"/>
    </location>
</feature>
<feature type="transmembrane region" description="Helical" evidence="6">
    <location>
        <begin position="144"/>
        <end position="163"/>
    </location>
</feature>
<feature type="transmembrane region" description="Helical" evidence="6">
    <location>
        <begin position="262"/>
        <end position="281"/>
    </location>
</feature>
<gene>
    <name evidence="8" type="ORF">ACFO5X_24510</name>
</gene>
<evidence type="ECO:0000256" key="1">
    <source>
        <dbReference type="ARBA" id="ARBA00004141"/>
    </source>
</evidence>
<feature type="transmembrane region" description="Helical" evidence="6">
    <location>
        <begin position="208"/>
        <end position="229"/>
    </location>
</feature>
<dbReference type="SUPFAM" id="SSF103481">
    <property type="entry name" value="Multidrug resistance efflux transporter EmrE"/>
    <property type="match status" value="2"/>
</dbReference>
<evidence type="ECO:0000256" key="2">
    <source>
        <dbReference type="ARBA" id="ARBA00009853"/>
    </source>
</evidence>
<dbReference type="InterPro" id="IPR037185">
    <property type="entry name" value="EmrE-like"/>
</dbReference>
<reference evidence="9" key="1">
    <citation type="journal article" date="2019" name="Int. J. Syst. Evol. Microbiol.">
        <title>The Global Catalogue of Microorganisms (GCM) 10K type strain sequencing project: providing services to taxonomists for standard genome sequencing and annotation.</title>
        <authorList>
            <consortium name="The Broad Institute Genomics Platform"/>
            <consortium name="The Broad Institute Genome Sequencing Center for Infectious Disease"/>
            <person name="Wu L."/>
            <person name="Ma J."/>
        </authorList>
    </citation>
    <scope>NUCLEOTIDE SEQUENCE [LARGE SCALE GENOMIC DNA]</scope>
    <source>
        <strain evidence="9">CGMCC 4.7283</strain>
    </source>
</reference>
<name>A0ABV9KPY9_9RHOB</name>
<dbReference type="PANTHER" id="PTHR22911">
    <property type="entry name" value="ACYL-MALONYL CONDENSING ENZYME-RELATED"/>
    <property type="match status" value="1"/>
</dbReference>
<dbReference type="RefSeq" id="WP_380722581.1">
    <property type="nucleotide sequence ID" value="NZ_JBHSGI010000034.1"/>
</dbReference>
<evidence type="ECO:0000256" key="4">
    <source>
        <dbReference type="ARBA" id="ARBA00022989"/>
    </source>
</evidence>
<dbReference type="Proteomes" id="UP001595973">
    <property type="component" value="Unassembled WGS sequence"/>
</dbReference>
<evidence type="ECO:0000313" key="9">
    <source>
        <dbReference type="Proteomes" id="UP001595973"/>
    </source>
</evidence>
<evidence type="ECO:0000256" key="3">
    <source>
        <dbReference type="ARBA" id="ARBA00022692"/>
    </source>
</evidence>
<evidence type="ECO:0000259" key="7">
    <source>
        <dbReference type="Pfam" id="PF00892"/>
    </source>
</evidence>
<dbReference type="PANTHER" id="PTHR22911:SF6">
    <property type="entry name" value="SOLUTE CARRIER FAMILY 35 MEMBER G1"/>
    <property type="match status" value="1"/>
</dbReference>
<comment type="similarity">
    <text evidence="2">Belongs to the drug/metabolite transporter (DMT) superfamily. 10 TMS drug/metabolite exporter (DME) (TC 2.A.7.3) family.</text>
</comment>
<proteinExistence type="inferred from homology"/>
<evidence type="ECO:0000313" key="8">
    <source>
        <dbReference type="EMBL" id="MFC4671736.1"/>
    </source>
</evidence>